<reference evidence="3" key="1">
    <citation type="submission" date="2010-07" db="EMBL/GenBank/DDBJ databases">
        <title>The genome sequence of Gaeumannomyces graminis var. tritici strain R3-111a-1.</title>
        <authorList>
            <consortium name="The Broad Institute Genome Sequencing Platform"/>
            <person name="Ma L.-J."/>
            <person name="Dead R."/>
            <person name="Young S."/>
            <person name="Zeng Q."/>
            <person name="Koehrsen M."/>
            <person name="Alvarado L."/>
            <person name="Berlin A."/>
            <person name="Chapman S.B."/>
            <person name="Chen Z."/>
            <person name="Freedman E."/>
            <person name="Gellesch M."/>
            <person name="Goldberg J."/>
            <person name="Griggs A."/>
            <person name="Gujja S."/>
            <person name="Heilman E.R."/>
            <person name="Heiman D."/>
            <person name="Hepburn T."/>
            <person name="Howarth C."/>
            <person name="Jen D."/>
            <person name="Larson L."/>
            <person name="Mehta T."/>
            <person name="Neiman D."/>
            <person name="Pearson M."/>
            <person name="Roberts A."/>
            <person name="Saif S."/>
            <person name="Shea T."/>
            <person name="Shenoy N."/>
            <person name="Sisk P."/>
            <person name="Stolte C."/>
            <person name="Sykes S."/>
            <person name="Walk T."/>
            <person name="White J."/>
            <person name="Yandava C."/>
            <person name="Haas B."/>
            <person name="Nusbaum C."/>
            <person name="Birren B."/>
        </authorList>
    </citation>
    <scope>NUCLEOTIDE SEQUENCE [LARGE SCALE GENOMIC DNA]</scope>
    <source>
        <strain evidence="3">R3-111a-1</strain>
    </source>
</reference>
<reference evidence="2" key="4">
    <citation type="journal article" date="2015" name="G3 (Bethesda)">
        <title>Genome sequences of three phytopathogenic species of the Magnaporthaceae family of fungi.</title>
        <authorList>
            <person name="Okagaki L.H."/>
            <person name="Nunes C.C."/>
            <person name="Sailsbery J."/>
            <person name="Clay B."/>
            <person name="Brown D."/>
            <person name="John T."/>
            <person name="Oh Y."/>
            <person name="Young N."/>
            <person name="Fitzgerald M."/>
            <person name="Haas B.J."/>
            <person name="Zeng Q."/>
            <person name="Young S."/>
            <person name="Adiconis X."/>
            <person name="Fan L."/>
            <person name="Levin J.Z."/>
            <person name="Mitchell T.K."/>
            <person name="Okubara P.A."/>
            <person name="Farman M.L."/>
            <person name="Kohn L.M."/>
            <person name="Birren B."/>
            <person name="Ma L.-J."/>
            <person name="Dean R.A."/>
        </authorList>
    </citation>
    <scope>NUCLEOTIDE SEQUENCE</scope>
    <source>
        <strain evidence="2">R3-111a-1</strain>
    </source>
</reference>
<reference evidence="1" key="3">
    <citation type="submission" date="2010-09" db="EMBL/GenBank/DDBJ databases">
        <title>Annotation of Gaeumannomyces graminis var. tritici R3-111a-1.</title>
        <authorList>
            <consortium name="The Broad Institute Genome Sequencing Platform"/>
            <person name="Ma L.-J."/>
            <person name="Dead R."/>
            <person name="Young S.K."/>
            <person name="Zeng Q."/>
            <person name="Gargeya S."/>
            <person name="Fitzgerald M."/>
            <person name="Haas B."/>
            <person name="Abouelleil A."/>
            <person name="Alvarado L."/>
            <person name="Arachchi H.M."/>
            <person name="Berlin A."/>
            <person name="Brown A."/>
            <person name="Chapman S.B."/>
            <person name="Chen Z."/>
            <person name="Dunbar C."/>
            <person name="Freedman E."/>
            <person name="Gearin G."/>
            <person name="Gellesch M."/>
            <person name="Goldberg J."/>
            <person name="Griggs A."/>
            <person name="Gujja S."/>
            <person name="Heiman D."/>
            <person name="Howarth C."/>
            <person name="Larson L."/>
            <person name="Lui A."/>
            <person name="MacDonald P.J.P."/>
            <person name="Mehta T."/>
            <person name="Montmayeur A."/>
            <person name="Murphy C."/>
            <person name="Neiman D."/>
            <person name="Pearson M."/>
            <person name="Priest M."/>
            <person name="Roberts A."/>
            <person name="Saif S."/>
            <person name="Shea T."/>
            <person name="Shenoy N."/>
            <person name="Sisk P."/>
            <person name="Stolte C."/>
            <person name="Sykes S."/>
            <person name="Yandava C."/>
            <person name="Wortman J."/>
            <person name="Nusbaum C."/>
            <person name="Birren B."/>
        </authorList>
    </citation>
    <scope>NUCLEOTIDE SEQUENCE</scope>
    <source>
        <strain evidence="1">R3-111a-1</strain>
    </source>
</reference>
<dbReference type="EMBL" id="GL385395">
    <property type="protein sequence ID" value="EJT81464.1"/>
    <property type="molecule type" value="Genomic_DNA"/>
</dbReference>
<evidence type="ECO:0000313" key="1">
    <source>
        <dbReference type="EMBL" id="EJT81464.1"/>
    </source>
</evidence>
<organism evidence="1">
    <name type="scientific">Gaeumannomyces tritici (strain R3-111a-1)</name>
    <name type="common">Wheat and barley take-all root rot fungus</name>
    <name type="synonym">Gaeumannomyces graminis var. tritici</name>
    <dbReference type="NCBI Taxonomy" id="644352"/>
    <lineage>
        <taxon>Eukaryota</taxon>
        <taxon>Fungi</taxon>
        <taxon>Dikarya</taxon>
        <taxon>Ascomycota</taxon>
        <taxon>Pezizomycotina</taxon>
        <taxon>Sordariomycetes</taxon>
        <taxon>Sordariomycetidae</taxon>
        <taxon>Magnaporthales</taxon>
        <taxon>Magnaporthaceae</taxon>
        <taxon>Gaeumannomyces</taxon>
    </lineage>
</organism>
<dbReference type="Proteomes" id="UP000006039">
    <property type="component" value="Unassembled WGS sequence"/>
</dbReference>
<proteinExistence type="predicted"/>
<evidence type="ECO:0000313" key="3">
    <source>
        <dbReference type="Proteomes" id="UP000006039"/>
    </source>
</evidence>
<accession>J3NJL2</accession>
<keyword evidence="3" id="KW-1185">Reference proteome</keyword>
<dbReference type="RefSeq" id="XP_009217473.1">
    <property type="nucleotide sequence ID" value="XM_009219209.1"/>
</dbReference>
<dbReference type="VEuPathDB" id="FungiDB:GGTG_01442"/>
<evidence type="ECO:0000313" key="2">
    <source>
        <dbReference type="EnsemblFungi" id="EJT81464"/>
    </source>
</evidence>
<reference evidence="2" key="5">
    <citation type="submission" date="2018-04" db="UniProtKB">
        <authorList>
            <consortium name="EnsemblFungi"/>
        </authorList>
    </citation>
    <scope>IDENTIFICATION</scope>
    <source>
        <strain evidence="2">R3-111a-1</strain>
    </source>
</reference>
<protein>
    <submittedName>
        <fullName evidence="1 2">Uncharacterized protein</fullName>
    </submittedName>
</protein>
<dbReference type="EnsemblFungi" id="EJT81464">
    <property type="protein sequence ID" value="EJT81464"/>
    <property type="gene ID" value="GGTG_01442"/>
</dbReference>
<dbReference type="AlphaFoldDB" id="J3NJL2"/>
<gene>
    <name evidence="2" type="primary">20341900</name>
    <name evidence="1" type="ORF">GGTG_01442</name>
</gene>
<reference evidence="1" key="2">
    <citation type="submission" date="2010-07" db="EMBL/GenBank/DDBJ databases">
        <authorList>
            <consortium name="The Broad Institute Genome Sequencing Platform"/>
            <consortium name="Broad Institute Genome Sequencing Center for Infectious Disease"/>
            <person name="Ma L.-J."/>
            <person name="Dead R."/>
            <person name="Young S."/>
            <person name="Zeng Q."/>
            <person name="Koehrsen M."/>
            <person name="Alvarado L."/>
            <person name="Berlin A."/>
            <person name="Chapman S.B."/>
            <person name="Chen Z."/>
            <person name="Freedman E."/>
            <person name="Gellesch M."/>
            <person name="Goldberg J."/>
            <person name="Griggs A."/>
            <person name="Gujja S."/>
            <person name="Heilman E.R."/>
            <person name="Heiman D."/>
            <person name="Hepburn T."/>
            <person name="Howarth C."/>
            <person name="Jen D."/>
            <person name="Larson L."/>
            <person name="Mehta T."/>
            <person name="Neiman D."/>
            <person name="Pearson M."/>
            <person name="Roberts A."/>
            <person name="Saif S."/>
            <person name="Shea T."/>
            <person name="Shenoy N."/>
            <person name="Sisk P."/>
            <person name="Stolte C."/>
            <person name="Sykes S."/>
            <person name="Walk T."/>
            <person name="White J."/>
            <person name="Yandava C."/>
            <person name="Haas B."/>
            <person name="Nusbaum C."/>
            <person name="Birren B."/>
        </authorList>
    </citation>
    <scope>NUCLEOTIDE SEQUENCE</scope>
    <source>
        <strain evidence="1">R3-111a-1</strain>
    </source>
</reference>
<name>J3NJL2_GAET3</name>
<dbReference type="GeneID" id="20341900"/>
<sequence length="143" mass="15571">MAGPVQFAGFGSLRAVRGFREVQAWVSAGSSVDEAAERLRISRQEQRGQLDEKACCASEAQSPVLLYIIRPPPSPPRLQLQVGTLRPRDLETLSIYPLLESCGWMEDEHFTHAGAPSTAAVSRGANRARLANVARQLPATAFQ</sequence>
<dbReference type="HOGENOM" id="CLU_1806281_0_0_1"/>